<dbReference type="Proteomes" id="UP000065734">
    <property type="component" value="Chromosome I"/>
</dbReference>
<keyword evidence="4" id="KW-1185">Reference proteome</keyword>
<reference evidence="4" key="1">
    <citation type="journal article" date="2016" name="Genome Announc.">
        <title>Revised genome sequence of the purple photosynthetic bacterium Blastochloris viridis.</title>
        <authorList>
            <person name="Liu L.N."/>
            <person name="Faulkner M."/>
            <person name="Liu X."/>
            <person name="Huang F."/>
            <person name="Darby A.C."/>
            <person name="Hall N."/>
        </authorList>
    </citation>
    <scope>NUCLEOTIDE SEQUENCE [LARGE SCALE GENOMIC DNA]</scope>
    <source>
        <strain evidence="4">ATCC 19567 / DSM 133 / F</strain>
    </source>
</reference>
<gene>
    <name evidence="3" type="ORF">BVIRIDIS_14410</name>
</gene>
<sequence>MVKGISLALGVITFCSLIAPANAKPYKTSRNAHSSHTYVDNHYKHGRYYYGPGAGRRANAKPARRHVSSVAGGWASGGMAARSWTSGGMAGRGWTTGDLVARAERYLGSNPTNQRTLWCSDFMNLVAAGSGTGSRLAKSWANWGRPSAGRPGDVVVLSRKGGYHVGVVKDFDRAGNPIVISGNSGGTRGNRMVSISSYSAGRVVSYRAPS</sequence>
<dbReference type="RefSeq" id="WP_145912005.1">
    <property type="nucleotide sequence ID" value="NZ_AP014854.2"/>
</dbReference>
<dbReference type="Pfam" id="PF05257">
    <property type="entry name" value="CHAP"/>
    <property type="match status" value="1"/>
</dbReference>
<name>A0A0N7IUM4_BLAVI</name>
<organism evidence="3 4">
    <name type="scientific">Blastochloris viridis</name>
    <name type="common">Rhodopseudomonas viridis</name>
    <dbReference type="NCBI Taxonomy" id="1079"/>
    <lineage>
        <taxon>Bacteria</taxon>
        <taxon>Pseudomonadati</taxon>
        <taxon>Pseudomonadota</taxon>
        <taxon>Alphaproteobacteria</taxon>
        <taxon>Hyphomicrobiales</taxon>
        <taxon>Blastochloridaceae</taxon>
        <taxon>Blastochloris</taxon>
    </lineage>
</organism>
<protein>
    <recommendedName>
        <fullName evidence="2">Peptidase C51 domain-containing protein</fullName>
    </recommendedName>
</protein>
<evidence type="ECO:0000259" key="2">
    <source>
        <dbReference type="Pfam" id="PF05257"/>
    </source>
</evidence>
<feature type="chain" id="PRO_5009790881" description="Peptidase C51 domain-containing protein" evidence="1">
    <location>
        <begin position="24"/>
        <end position="210"/>
    </location>
</feature>
<proteinExistence type="predicted"/>
<dbReference type="OrthoDB" id="9815229at2"/>
<evidence type="ECO:0000313" key="3">
    <source>
        <dbReference type="EMBL" id="CUU42429.1"/>
    </source>
</evidence>
<keyword evidence="1" id="KW-0732">Signal</keyword>
<evidence type="ECO:0000313" key="4">
    <source>
        <dbReference type="Proteomes" id="UP000065734"/>
    </source>
</evidence>
<accession>A0A0N7IUM4</accession>
<dbReference type="STRING" id="1079.BVIR_1996"/>
<dbReference type="KEGG" id="bvr:BVIR_1996"/>
<dbReference type="InterPro" id="IPR013423">
    <property type="entry name" value="CHP02594"/>
</dbReference>
<feature type="domain" description="Peptidase C51" evidence="2">
    <location>
        <begin position="116"/>
        <end position="183"/>
    </location>
</feature>
<dbReference type="EMBL" id="LN907867">
    <property type="protein sequence ID" value="CUU42429.1"/>
    <property type="molecule type" value="Genomic_DNA"/>
</dbReference>
<dbReference type="InterPro" id="IPR007921">
    <property type="entry name" value="CHAP_dom"/>
</dbReference>
<dbReference type="NCBIfam" id="TIGR02594">
    <property type="entry name" value="TIGR02594 family protein"/>
    <property type="match status" value="1"/>
</dbReference>
<evidence type="ECO:0000256" key="1">
    <source>
        <dbReference type="SAM" id="SignalP"/>
    </source>
</evidence>
<feature type="signal peptide" evidence="1">
    <location>
        <begin position="1"/>
        <end position="23"/>
    </location>
</feature>
<dbReference type="AlphaFoldDB" id="A0A0N7IUM4"/>